<reference evidence="2" key="1">
    <citation type="journal article" date="2009" name="Genome Res.">
        <title>Comparative genomic analyses of the human fungal pathogens Coccidioides and their relatives.</title>
        <authorList>
            <person name="Sharpton T.J."/>
            <person name="Stajich J.E."/>
            <person name="Rounsley S.D."/>
            <person name="Gardner M.J."/>
            <person name="Wortman J.R."/>
            <person name="Jordar V.S."/>
            <person name="Maiti R."/>
            <person name="Kodira C.D."/>
            <person name="Neafsey D.E."/>
            <person name="Zeng Q."/>
            <person name="Hung C.-Y."/>
            <person name="McMahan C."/>
            <person name="Muszewska A."/>
            <person name="Grynberg M."/>
            <person name="Mandel M.A."/>
            <person name="Kellner E.M."/>
            <person name="Barker B.M."/>
            <person name="Galgiani J.N."/>
            <person name="Orbach M.J."/>
            <person name="Kirkland T.N."/>
            <person name="Cole G.T."/>
            <person name="Henn M.R."/>
            <person name="Birren B.W."/>
            <person name="Taylor J.W."/>
        </authorList>
    </citation>
    <scope>NUCLEOTIDE SEQUENCE [LARGE SCALE GENOMIC DNA]</scope>
    <source>
        <strain evidence="2">UAMH 1704</strain>
    </source>
</reference>
<dbReference type="Proteomes" id="UP000002058">
    <property type="component" value="Unassembled WGS sequence"/>
</dbReference>
<dbReference type="RefSeq" id="XP_002583771.1">
    <property type="nucleotide sequence ID" value="XM_002583725.1"/>
</dbReference>
<sequence>MAPANVTKSTCLFLAFKTTARVLSIRVRARKKPQLGSKRVHVAFSLTDGTFGYPELARHNMHGRIVELGSAGTTDSLWDRDNVVTCASAPIWRNVSVHAPLVFQIKTSIEGWAELCANASRTSSPVGESRHYRAQLQNSCMTPAAYPEKRS</sequence>
<gene>
    <name evidence="1" type="ORF">UREG_06738</name>
</gene>
<dbReference type="HOGENOM" id="CLU_1732845_0_0_1"/>
<protein>
    <submittedName>
        <fullName evidence="1">Uncharacterized protein</fullName>
    </submittedName>
</protein>
<evidence type="ECO:0000313" key="2">
    <source>
        <dbReference type="Proteomes" id="UP000002058"/>
    </source>
</evidence>
<accession>C4JVZ6</accession>
<evidence type="ECO:0000313" key="1">
    <source>
        <dbReference type="EMBL" id="EEP81873.1"/>
    </source>
</evidence>
<dbReference type="VEuPathDB" id="FungiDB:UREG_06738"/>
<keyword evidence="2" id="KW-1185">Reference proteome</keyword>
<organism evidence="1 2">
    <name type="scientific">Uncinocarpus reesii (strain UAMH 1704)</name>
    <dbReference type="NCBI Taxonomy" id="336963"/>
    <lineage>
        <taxon>Eukaryota</taxon>
        <taxon>Fungi</taxon>
        <taxon>Dikarya</taxon>
        <taxon>Ascomycota</taxon>
        <taxon>Pezizomycotina</taxon>
        <taxon>Eurotiomycetes</taxon>
        <taxon>Eurotiomycetidae</taxon>
        <taxon>Onygenales</taxon>
        <taxon>Onygenaceae</taxon>
        <taxon>Uncinocarpus</taxon>
    </lineage>
</organism>
<proteinExistence type="predicted"/>
<dbReference type="GeneID" id="8442926"/>
<name>C4JVZ6_UNCRE</name>
<dbReference type="InParanoid" id="C4JVZ6"/>
<dbReference type="EMBL" id="CH476618">
    <property type="protein sequence ID" value="EEP81873.1"/>
    <property type="molecule type" value="Genomic_DNA"/>
</dbReference>
<dbReference type="KEGG" id="ure:UREG_06738"/>
<dbReference type="AlphaFoldDB" id="C4JVZ6"/>